<organism evidence="4">
    <name type="scientific">Notodromas monacha</name>
    <dbReference type="NCBI Taxonomy" id="399045"/>
    <lineage>
        <taxon>Eukaryota</taxon>
        <taxon>Metazoa</taxon>
        <taxon>Ecdysozoa</taxon>
        <taxon>Arthropoda</taxon>
        <taxon>Crustacea</taxon>
        <taxon>Oligostraca</taxon>
        <taxon>Ostracoda</taxon>
        <taxon>Podocopa</taxon>
        <taxon>Podocopida</taxon>
        <taxon>Cypridocopina</taxon>
        <taxon>Cypridoidea</taxon>
        <taxon>Cyprididae</taxon>
        <taxon>Notodromas</taxon>
    </lineage>
</organism>
<keyword evidence="5" id="KW-1185">Reference proteome</keyword>
<dbReference type="AlphaFoldDB" id="A0A7R9C0L8"/>
<feature type="domain" description="Spermatogenesis-associated protein 1 C-terminal" evidence="3">
    <location>
        <begin position="197"/>
        <end position="248"/>
    </location>
</feature>
<evidence type="ECO:0000313" key="4">
    <source>
        <dbReference type="EMBL" id="CAD7285083.1"/>
    </source>
</evidence>
<dbReference type="PANTHER" id="PTHR14421:SF3">
    <property type="entry name" value="SPERMATOGENESIS-ASSOCIATED PROTEIN 1"/>
    <property type="match status" value="1"/>
</dbReference>
<dbReference type="EMBL" id="CAJPEX010011582">
    <property type="protein sequence ID" value="CAG0925235.1"/>
    <property type="molecule type" value="Genomic_DNA"/>
</dbReference>
<dbReference type="InterPro" id="IPR039062">
    <property type="entry name" value="SPAT1"/>
</dbReference>
<dbReference type="Proteomes" id="UP000678499">
    <property type="component" value="Unassembled WGS sequence"/>
</dbReference>
<evidence type="ECO:0000259" key="3">
    <source>
        <dbReference type="Pfam" id="PF15743"/>
    </source>
</evidence>
<dbReference type="EMBL" id="OA893619">
    <property type="protein sequence ID" value="CAD7285083.1"/>
    <property type="molecule type" value="Genomic_DNA"/>
</dbReference>
<accession>A0A7R9C0L8</accession>
<sequence length="331" mass="38079">TIYSTAQTSGLPVGYAKEPPSRKLNHKISCMRLEHEIGDLRKRLENMRLRLDAEIRIKDQAELEVREIRNEISDKKRMLNEILAAMKRAGASESHILLLPSSSLATPSNGPKMNGHKSANHHQYVLEMTSRIDSNWRHGKRRTIPSKSLSNLAIAEKKLELRYLRDERRLAELRKNELIKSITTMQDQLNRRRTELNHKISCMRLEHEIGDLRKRLENMRLRLDAEIRIKDQAELEVREIRNEISDKKRMLNEILAAMKRAGASESHILLLPSSSLATPSNGPKMNGHKSANHHQYVLEMTSRIDSNWRHGKRRTIPSKSLSNLASLPSDA</sequence>
<feature type="coiled-coil region" evidence="1">
    <location>
        <begin position="202"/>
        <end position="257"/>
    </location>
</feature>
<reference evidence="4" key="1">
    <citation type="submission" date="2020-11" db="EMBL/GenBank/DDBJ databases">
        <authorList>
            <person name="Tran Van P."/>
        </authorList>
    </citation>
    <scope>NUCLEOTIDE SEQUENCE</scope>
</reference>
<gene>
    <name evidence="4" type="ORF">NMOB1V02_LOCUS12685</name>
</gene>
<proteinExistence type="predicted"/>
<protein>
    <recommendedName>
        <fullName evidence="3">Spermatogenesis-associated protein 1 C-terminal domain-containing protein</fullName>
    </recommendedName>
</protein>
<evidence type="ECO:0000313" key="5">
    <source>
        <dbReference type="Proteomes" id="UP000678499"/>
    </source>
</evidence>
<name>A0A7R9C0L8_9CRUS</name>
<dbReference type="InterPro" id="IPR031478">
    <property type="entry name" value="SPATA1_C"/>
</dbReference>
<feature type="domain" description="Spermatogenesis-associated protein 1 C-terminal" evidence="3">
    <location>
        <begin position="22"/>
        <end position="76"/>
    </location>
</feature>
<evidence type="ECO:0000256" key="2">
    <source>
        <dbReference type="SAM" id="MobiDB-lite"/>
    </source>
</evidence>
<feature type="compositionally biased region" description="Polar residues" evidence="2">
    <location>
        <begin position="317"/>
        <end position="331"/>
    </location>
</feature>
<feature type="coiled-coil region" evidence="1">
    <location>
        <begin position="30"/>
        <end position="85"/>
    </location>
</feature>
<feature type="non-terminal residue" evidence="4">
    <location>
        <position position="1"/>
    </location>
</feature>
<keyword evidence="1" id="KW-0175">Coiled coil</keyword>
<dbReference type="PANTHER" id="PTHR14421">
    <property type="entry name" value="SPERMATOGENESIS-ASSOCIATED PROTEIN 1"/>
    <property type="match status" value="1"/>
</dbReference>
<dbReference type="OrthoDB" id="9901850at2759"/>
<feature type="region of interest" description="Disordered" evidence="2">
    <location>
        <begin position="308"/>
        <end position="331"/>
    </location>
</feature>
<dbReference type="Pfam" id="PF15743">
    <property type="entry name" value="SPATA1_C"/>
    <property type="match status" value="2"/>
</dbReference>
<evidence type="ECO:0000256" key="1">
    <source>
        <dbReference type="SAM" id="Coils"/>
    </source>
</evidence>